<feature type="transmembrane region" description="Helical" evidence="1">
    <location>
        <begin position="20"/>
        <end position="42"/>
    </location>
</feature>
<reference evidence="2 3" key="1">
    <citation type="submission" date="2020-08" db="EMBL/GenBank/DDBJ databases">
        <title>Pseudomonas sp. nov.</title>
        <authorList>
            <person name="Gieschler S."/>
            <person name="Fiedler G."/>
            <person name="Brinks E."/>
            <person name="Boehnlein C."/>
            <person name="Franz C.M.A.P."/>
            <person name="Kabisch J."/>
        </authorList>
    </citation>
    <scope>NUCLEOTIDE SEQUENCE [LARGE SCALE GENOMIC DNA]</scope>
    <source>
        <strain evidence="2 3">MBT-1</strain>
    </source>
</reference>
<organism evidence="2 3">
    <name type="scientific">Pseudomonas kielensis</name>
    <dbReference type="NCBI Taxonomy" id="2762577"/>
    <lineage>
        <taxon>Bacteria</taxon>
        <taxon>Pseudomonadati</taxon>
        <taxon>Pseudomonadota</taxon>
        <taxon>Gammaproteobacteria</taxon>
        <taxon>Pseudomonadales</taxon>
        <taxon>Pseudomonadaceae</taxon>
        <taxon>Pseudomonas</taxon>
    </lineage>
</organism>
<dbReference type="AlphaFoldDB" id="A0A7X1GHK0"/>
<dbReference type="EMBL" id="JACMYG010000029">
    <property type="protein sequence ID" value="MBC2692511.1"/>
    <property type="molecule type" value="Genomic_DNA"/>
</dbReference>
<keyword evidence="1" id="KW-0472">Membrane</keyword>
<keyword evidence="3" id="KW-1185">Reference proteome</keyword>
<accession>A0A7X1GHK0</accession>
<gene>
    <name evidence="2" type="ORF">H7995_22230</name>
</gene>
<protein>
    <submittedName>
        <fullName evidence="2">Uncharacterized protein</fullName>
    </submittedName>
</protein>
<evidence type="ECO:0000313" key="2">
    <source>
        <dbReference type="EMBL" id="MBC2692511.1"/>
    </source>
</evidence>
<evidence type="ECO:0000256" key="1">
    <source>
        <dbReference type="SAM" id="Phobius"/>
    </source>
</evidence>
<name>A0A7X1GHK0_9PSED</name>
<sequence>MPYRPPTRRTVSITLNPLQLIGSIALGLWLGFVAIALTAWLLSRLLPATQLAPLADAVRPAPPATPVAAQPAADNQMFEQYKSILNQQARQEVLEQARNDPRNQSNPTCQFWLQQDRTIPSDKSRSNVLQFCN</sequence>
<dbReference type="Proteomes" id="UP000526003">
    <property type="component" value="Unassembled WGS sequence"/>
</dbReference>
<keyword evidence="1" id="KW-1133">Transmembrane helix</keyword>
<comment type="caution">
    <text evidence="2">The sequence shown here is derived from an EMBL/GenBank/DDBJ whole genome shotgun (WGS) entry which is preliminary data.</text>
</comment>
<keyword evidence="1" id="KW-0812">Transmembrane</keyword>
<dbReference type="RefSeq" id="WP_166590149.1">
    <property type="nucleotide sequence ID" value="NZ_CP130043.1"/>
</dbReference>
<evidence type="ECO:0000313" key="3">
    <source>
        <dbReference type="Proteomes" id="UP000526003"/>
    </source>
</evidence>
<proteinExistence type="predicted"/>